<feature type="region of interest" description="Disordered" evidence="2">
    <location>
        <begin position="315"/>
        <end position="338"/>
    </location>
</feature>
<dbReference type="PROSITE" id="PS00636">
    <property type="entry name" value="DNAJ_1"/>
    <property type="match status" value="1"/>
</dbReference>
<dbReference type="InterPro" id="IPR002939">
    <property type="entry name" value="DnaJ_C"/>
</dbReference>
<dbReference type="PRINTS" id="PR00625">
    <property type="entry name" value="JDOMAIN"/>
</dbReference>
<organism evidence="4">
    <name type="scientific">Bionectria ochroleuca</name>
    <name type="common">Gliocladium roseum</name>
    <dbReference type="NCBI Taxonomy" id="29856"/>
    <lineage>
        <taxon>Eukaryota</taxon>
        <taxon>Fungi</taxon>
        <taxon>Dikarya</taxon>
        <taxon>Ascomycota</taxon>
        <taxon>Pezizomycotina</taxon>
        <taxon>Sordariomycetes</taxon>
        <taxon>Hypocreomycetidae</taxon>
        <taxon>Hypocreales</taxon>
        <taxon>Bionectriaceae</taxon>
        <taxon>Clonostachys</taxon>
    </lineage>
</organism>
<proteinExistence type="predicted"/>
<dbReference type="EMBL" id="CDPU01000035">
    <property type="protein sequence ID" value="CEO53370.1"/>
    <property type="molecule type" value="Genomic_DNA"/>
</dbReference>
<evidence type="ECO:0000256" key="2">
    <source>
        <dbReference type="SAM" id="MobiDB-lite"/>
    </source>
</evidence>
<dbReference type="InterPro" id="IPR018253">
    <property type="entry name" value="DnaJ_domain_CS"/>
</dbReference>
<keyword evidence="1" id="KW-0143">Chaperone</keyword>
<dbReference type="GO" id="GO:0051087">
    <property type="term" value="F:protein-folding chaperone binding"/>
    <property type="evidence" value="ECO:0007669"/>
    <property type="project" value="TreeGrafter"/>
</dbReference>
<feature type="region of interest" description="Disordered" evidence="2">
    <location>
        <begin position="163"/>
        <end position="198"/>
    </location>
</feature>
<dbReference type="Gene3D" id="1.10.287.110">
    <property type="entry name" value="DnaJ domain"/>
    <property type="match status" value="1"/>
</dbReference>
<protein>
    <recommendedName>
        <fullName evidence="3">J domain-containing protein</fullName>
    </recommendedName>
</protein>
<evidence type="ECO:0000259" key="3">
    <source>
        <dbReference type="PROSITE" id="PS50076"/>
    </source>
</evidence>
<dbReference type="Pfam" id="PF00226">
    <property type="entry name" value="DnaJ"/>
    <property type="match status" value="1"/>
</dbReference>
<dbReference type="InterPro" id="IPR036869">
    <property type="entry name" value="J_dom_sf"/>
</dbReference>
<dbReference type="CDD" id="cd06257">
    <property type="entry name" value="DnaJ"/>
    <property type="match status" value="1"/>
</dbReference>
<dbReference type="GO" id="GO:0006413">
    <property type="term" value="P:translational initiation"/>
    <property type="evidence" value="ECO:0007669"/>
    <property type="project" value="TreeGrafter"/>
</dbReference>
<dbReference type="InterPro" id="IPR051339">
    <property type="entry name" value="DnaJ_subfamily_B"/>
</dbReference>
<sequence length="370" mass="40308">MVKETKLYDALGVKPDATQDEIKKGYRKSALKFHPDKNKDNPKAEEKFKEASQAYEILSDPEKRQVYDQYGLEFLLRGGGAAPEGGNPFAGGGGGVPPEFQGFDFSGMPGGGGARSFHFSTNGGGPGGAGGFNFGQANDIFEQFMRMNGGGGGGDTGMEDVYSSFPSGAGGRHTPRTKSGGFGREPRRHSSNPEVLSVERPLPLTLEELFHGTKKRMKVTSKTYDASGKQIVKDKILDVPVKAGIKKGSKIMYKGVGDQIEGGRQDMHFVIQEKPHPLYTREDNDLVHVITLDLKEALTGWKRTVTTIDGRQINLDKAGPTQPGSEERFPHQGMPISKHEGQRGDFVIRIKVNFPSSLTAAQKQKLREIL</sequence>
<dbReference type="PROSITE" id="PS50076">
    <property type="entry name" value="DNAJ_2"/>
    <property type="match status" value="1"/>
</dbReference>
<dbReference type="PANTHER" id="PTHR24078:SF553">
    <property type="entry name" value="DNAJ HOMOLOG SUBFAMILY B MEMBER 5"/>
    <property type="match status" value="1"/>
</dbReference>
<dbReference type="FunFam" id="2.60.260.20:FF:000013">
    <property type="entry name" value="DnaJ subfamily B member 11"/>
    <property type="match status" value="1"/>
</dbReference>
<dbReference type="SMART" id="SM00271">
    <property type="entry name" value="DnaJ"/>
    <property type="match status" value="1"/>
</dbReference>
<dbReference type="Pfam" id="PF01556">
    <property type="entry name" value="DnaJ_C"/>
    <property type="match status" value="1"/>
</dbReference>
<dbReference type="Gene3D" id="2.60.260.20">
    <property type="entry name" value="Urease metallochaperone UreE, N-terminal domain"/>
    <property type="match status" value="2"/>
</dbReference>
<dbReference type="CDD" id="cd10747">
    <property type="entry name" value="DnaJ_C"/>
    <property type="match status" value="1"/>
</dbReference>
<evidence type="ECO:0000313" key="4">
    <source>
        <dbReference type="EMBL" id="CEO53370.1"/>
    </source>
</evidence>
<accession>A0A0B7KEN3</accession>
<reference evidence="4" key="1">
    <citation type="submission" date="2015-01" db="EMBL/GenBank/DDBJ databases">
        <authorList>
            <person name="Durling Mikael"/>
        </authorList>
    </citation>
    <scope>NUCLEOTIDE SEQUENCE</scope>
</reference>
<dbReference type="InterPro" id="IPR001623">
    <property type="entry name" value="DnaJ_domain"/>
</dbReference>
<dbReference type="FunFam" id="1.10.287.110:FF:000136">
    <property type="entry name" value="DnaJ domain-containing protein Psi"/>
    <property type="match status" value="1"/>
</dbReference>
<dbReference type="GO" id="GO:0005829">
    <property type="term" value="C:cytosol"/>
    <property type="evidence" value="ECO:0007669"/>
    <property type="project" value="TreeGrafter"/>
</dbReference>
<evidence type="ECO:0000256" key="1">
    <source>
        <dbReference type="ARBA" id="ARBA00023186"/>
    </source>
</evidence>
<dbReference type="SUPFAM" id="SSF46565">
    <property type="entry name" value="Chaperone J-domain"/>
    <property type="match status" value="1"/>
</dbReference>
<dbReference type="SUPFAM" id="SSF49493">
    <property type="entry name" value="HSP40/DnaJ peptide-binding domain"/>
    <property type="match status" value="2"/>
</dbReference>
<feature type="domain" description="J" evidence="3">
    <location>
        <begin position="6"/>
        <end position="71"/>
    </location>
</feature>
<dbReference type="GO" id="GO:0051082">
    <property type="term" value="F:unfolded protein binding"/>
    <property type="evidence" value="ECO:0007669"/>
    <property type="project" value="InterPro"/>
</dbReference>
<name>A0A0B7KEN3_BIOOC</name>
<dbReference type="InterPro" id="IPR008971">
    <property type="entry name" value="HSP40/DnaJ_pept-bd"/>
</dbReference>
<dbReference type="PANTHER" id="PTHR24078">
    <property type="entry name" value="DNAJ HOMOLOG SUBFAMILY C MEMBER"/>
    <property type="match status" value="1"/>
</dbReference>
<gene>
    <name evidence="4" type="ORF">BN869_000009428_1</name>
</gene>
<dbReference type="FunFam" id="2.60.260.20:FF:000002">
    <property type="entry name" value="Dnaj homolog subfamily b member"/>
    <property type="match status" value="1"/>
</dbReference>
<dbReference type="GO" id="GO:0006457">
    <property type="term" value="P:protein folding"/>
    <property type="evidence" value="ECO:0007669"/>
    <property type="project" value="InterPro"/>
</dbReference>
<dbReference type="AlphaFoldDB" id="A0A0B7KEN3"/>